<dbReference type="RefSeq" id="WP_265381833.1">
    <property type="nucleotide sequence ID" value="NZ_CP110615.1"/>
</dbReference>
<keyword evidence="1" id="KW-0472">Membrane</keyword>
<name>A0ABY6NWF5_9NOCA</name>
<gene>
    <name evidence="2" type="ORF">RHODO2019_10950</name>
</gene>
<dbReference type="Proteomes" id="UP001164965">
    <property type="component" value="Chromosome"/>
</dbReference>
<reference evidence="2" key="1">
    <citation type="submission" date="2022-10" db="EMBL/GenBank/DDBJ databases">
        <title>Rhodococcus sp.75.</title>
        <authorList>
            <person name="Sun M."/>
        </authorList>
    </citation>
    <scope>NUCLEOTIDE SEQUENCE</scope>
    <source>
        <strain evidence="2">75</strain>
    </source>
</reference>
<evidence type="ECO:0000313" key="3">
    <source>
        <dbReference type="Proteomes" id="UP001164965"/>
    </source>
</evidence>
<keyword evidence="1" id="KW-0812">Transmembrane</keyword>
<evidence type="ECO:0000256" key="1">
    <source>
        <dbReference type="SAM" id="Phobius"/>
    </source>
</evidence>
<accession>A0ABY6NWF5</accession>
<proteinExistence type="predicted"/>
<evidence type="ECO:0000313" key="2">
    <source>
        <dbReference type="EMBL" id="UZJ23725.1"/>
    </source>
</evidence>
<feature type="transmembrane region" description="Helical" evidence="1">
    <location>
        <begin position="21"/>
        <end position="45"/>
    </location>
</feature>
<organism evidence="2 3">
    <name type="scientific">Rhodococcus antarcticus</name>
    <dbReference type="NCBI Taxonomy" id="2987751"/>
    <lineage>
        <taxon>Bacteria</taxon>
        <taxon>Bacillati</taxon>
        <taxon>Actinomycetota</taxon>
        <taxon>Actinomycetes</taxon>
        <taxon>Mycobacteriales</taxon>
        <taxon>Nocardiaceae</taxon>
        <taxon>Rhodococcus</taxon>
    </lineage>
</organism>
<feature type="transmembrane region" description="Helical" evidence="1">
    <location>
        <begin position="120"/>
        <end position="140"/>
    </location>
</feature>
<protein>
    <submittedName>
        <fullName evidence="2">Uncharacterized protein</fullName>
    </submittedName>
</protein>
<keyword evidence="3" id="KW-1185">Reference proteome</keyword>
<dbReference type="EMBL" id="CP110615">
    <property type="protein sequence ID" value="UZJ23725.1"/>
    <property type="molecule type" value="Genomic_DNA"/>
</dbReference>
<sequence length="164" mass="17587">MSPAQRAVRAVKGDWAPGGKGWIIPLIIQLAIVEVATVRGFDYALGSSDAVQRLGRVERSMDLELWGLAFLAAVVLIVFGMVGRFYDPQIAGHLVLAGLYGGIGWGLMFDLQGNFLLDGIRTGNGLLVAGVIFHGAYAFGTASQKRRKKLAAEKARLGVGLWMT</sequence>
<feature type="transmembrane region" description="Helical" evidence="1">
    <location>
        <begin position="90"/>
        <end position="108"/>
    </location>
</feature>
<feature type="transmembrane region" description="Helical" evidence="1">
    <location>
        <begin position="65"/>
        <end position="83"/>
    </location>
</feature>
<keyword evidence="1" id="KW-1133">Transmembrane helix</keyword>